<dbReference type="Gene3D" id="3.40.190.10">
    <property type="entry name" value="Periplasmic binding protein-like II"/>
    <property type="match status" value="2"/>
</dbReference>
<dbReference type="InterPro" id="IPR005119">
    <property type="entry name" value="LysR_subst-bd"/>
</dbReference>
<dbReference type="PANTHER" id="PTHR30126:SF39">
    <property type="entry name" value="HTH-TYPE TRANSCRIPTIONAL REGULATOR CYSL"/>
    <property type="match status" value="1"/>
</dbReference>
<dbReference type="PROSITE" id="PS50931">
    <property type="entry name" value="HTH_LYSR"/>
    <property type="match status" value="1"/>
</dbReference>
<dbReference type="FunFam" id="1.10.10.10:FF:000001">
    <property type="entry name" value="LysR family transcriptional regulator"/>
    <property type="match status" value="1"/>
</dbReference>
<dbReference type="GO" id="GO:0003700">
    <property type="term" value="F:DNA-binding transcription factor activity"/>
    <property type="evidence" value="ECO:0007669"/>
    <property type="project" value="InterPro"/>
</dbReference>
<evidence type="ECO:0000256" key="2">
    <source>
        <dbReference type="ARBA" id="ARBA00023015"/>
    </source>
</evidence>
<dbReference type="Pfam" id="PF03466">
    <property type="entry name" value="LysR_substrate"/>
    <property type="match status" value="1"/>
</dbReference>
<name>A0A7W9J4X0_9ACTN</name>
<dbReference type="SUPFAM" id="SSF46785">
    <property type="entry name" value="Winged helix' DNA-binding domain"/>
    <property type="match status" value="1"/>
</dbReference>
<evidence type="ECO:0000259" key="5">
    <source>
        <dbReference type="PROSITE" id="PS50931"/>
    </source>
</evidence>
<dbReference type="PRINTS" id="PR00039">
    <property type="entry name" value="HTHLYSR"/>
</dbReference>
<keyword evidence="4" id="KW-0804">Transcription</keyword>
<proteinExistence type="inferred from homology"/>
<dbReference type="AlphaFoldDB" id="A0A7W9J4X0"/>
<dbReference type="Pfam" id="PF00126">
    <property type="entry name" value="HTH_1"/>
    <property type="match status" value="1"/>
</dbReference>
<gene>
    <name evidence="6" type="ORF">HDA39_002403</name>
</gene>
<dbReference type="Proteomes" id="UP000549971">
    <property type="component" value="Unassembled WGS sequence"/>
</dbReference>
<keyword evidence="2" id="KW-0805">Transcription regulation</keyword>
<sequence length="297" mass="31791">MLSLTQLGILVRVVDEGSFSAAAKVLYMSQPAVSNHIRALERSLGVGLVQRGPHGAQPTPAGTVVVGHAREVFGLLERLEHAAAGYRGLEAGQLVVAGTTTLGTYLVPRLIGEFAARAPKVSCQIRVGNEDTVESWLMLGEVGLGLCAGTPTADALVSEPLLTESLVLVAGPGFPLAGRPVSTADLAEQRFLLREQGSATRRLQEQSLRDWNLDKVETWDLWGPDTVKEAVQQGLGLAVLSEHAVRREVDAGFLVCLDVQPPPPSREVSLVRRADRLLTPPEEAFAALVRATAEWPH</sequence>
<dbReference type="InterPro" id="IPR036388">
    <property type="entry name" value="WH-like_DNA-bd_sf"/>
</dbReference>
<dbReference type="Gene3D" id="1.10.10.10">
    <property type="entry name" value="Winged helix-like DNA-binding domain superfamily/Winged helix DNA-binding domain"/>
    <property type="match status" value="1"/>
</dbReference>
<dbReference type="PANTHER" id="PTHR30126">
    <property type="entry name" value="HTH-TYPE TRANSCRIPTIONAL REGULATOR"/>
    <property type="match status" value="1"/>
</dbReference>
<dbReference type="RefSeq" id="WP_184795286.1">
    <property type="nucleotide sequence ID" value="NZ_JACHMY010000001.1"/>
</dbReference>
<keyword evidence="3 6" id="KW-0238">DNA-binding</keyword>
<organism evidence="6 7">
    <name type="scientific">Kribbella italica</name>
    <dbReference type="NCBI Taxonomy" id="1540520"/>
    <lineage>
        <taxon>Bacteria</taxon>
        <taxon>Bacillati</taxon>
        <taxon>Actinomycetota</taxon>
        <taxon>Actinomycetes</taxon>
        <taxon>Propionibacteriales</taxon>
        <taxon>Kribbellaceae</taxon>
        <taxon>Kribbella</taxon>
    </lineage>
</organism>
<comment type="similarity">
    <text evidence="1">Belongs to the LysR transcriptional regulatory family.</text>
</comment>
<dbReference type="GO" id="GO:0000976">
    <property type="term" value="F:transcription cis-regulatory region binding"/>
    <property type="evidence" value="ECO:0007669"/>
    <property type="project" value="TreeGrafter"/>
</dbReference>
<comment type="caution">
    <text evidence="6">The sequence shown here is derived from an EMBL/GenBank/DDBJ whole genome shotgun (WGS) entry which is preliminary data.</text>
</comment>
<evidence type="ECO:0000313" key="6">
    <source>
        <dbReference type="EMBL" id="MBB5835669.1"/>
    </source>
</evidence>
<evidence type="ECO:0000313" key="7">
    <source>
        <dbReference type="Proteomes" id="UP000549971"/>
    </source>
</evidence>
<dbReference type="SUPFAM" id="SSF53850">
    <property type="entry name" value="Periplasmic binding protein-like II"/>
    <property type="match status" value="1"/>
</dbReference>
<evidence type="ECO:0000256" key="1">
    <source>
        <dbReference type="ARBA" id="ARBA00009437"/>
    </source>
</evidence>
<feature type="domain" description="HTH lysR-type" evidence="5">
    <location>
        <begin position="2"/>
        <end position="59"/>
    </location>
</feature>
<evidence type="ECO:0000256" key="3">
    <source>
        <dbReference type="ARBA" id="ARBA00023125"/>
    </source>
</evidence>
<accession>A0A7W9J4X0</accession>
<protein>
    <submittedName>
        <fullName evidence="6">DNA-binding transcriptional LysR family regulator</fullName>
    </submittedName>
</protein>
<evidence type="ECO:0000256" key="4">
    <source>
        <dbReference type="ARBA" id="ARBA00023163"/>
    </source>
</evidence>
<reference evidence="6 7" key="1">
    <citation type="submission" date="2020-08" db="EMBL/GenBank/DDBJ databases">
        <title>Sequencing the genomes of 1000 actinobacteria strains.</title>
        <authorList>
            <person name="Klenk H.-P."/>
        </authorList>
    </citation>
    <scope>NUCLEOTIDE SEQUENCE [LARGE SCALE GENOMIC DNA]</scope>
    <source>
        <strain evidence="6 7">DSM 28967</strain>
    </source>
</reference>
<keyword evidence="7" id="KW-1185">Reference proteome</keyword>
<dbReference type="InterPro" id="IPR000847">
    <property type="entry name" value="LysR_HTH_N"/>
</dbReference>
<dbReference type="InterPro" id="IPR036390">
    <property type="entry name" value="WH_DNA-bd_sf"/>
</dbReference>
<dbReference type="EMBL" id="JACHMY010000001">
    <property type="protein sequence ID" value="MBB5835669.1"/>
    <property type="molecule type" value="Genomic_DNA"/>
</dbReference>